<reference evidence="2 3" key="1">
    <citation type="submission" date="2019-08" db="EMBL/GenBank/DDBJ databases">
        <title>Identification of a novel species of the genus Boseongicola.</title>
        <authorList>
            <person name="Zhang X.-Q."/>
        </authorList>
    </citation>
    <scope>NUCLEOTIDE SEQUENCE [LARGE SCALE GENOMIC DNA]</scope>
    <source>
        <strain evidence="2 3">HY14</strain>
    </source>
</reference>
<feature type="transmembrane region" description="Helical" evidence="1">
    <location>
        <begin position="62"/>
        <end position="91"/>
    </location>
</feature>
<dbReference type="EMBL" id="VSIY01000010">
    <property type="protein sequence ID" value="TYB80785.1"/>
    <property type="molecule type" value="Genomic_DNA"/>
</dbReference>
<dbReference type="RefSeq" id="WP_148378247.1">
    <property type="nucleotide sequence ID" value="NZ_VSIY01000010.1"/>
</dbReference>
<feature type="transmembrane region" description="Helical" evidence="1">
    <location>
        <begin position="20"/>
        <end position="42"/>
    </location>
</feature>
<dbReference type="Proteomes" id="UP000322080">
    <property type="component" value="Unassembled WGS sequence"/>
</dbReference>
<organism evidence="2 3">
    <name type="scientific">Maritimibacter fusiformis</name>
    <dbReference type="NCBI Taxonomy" id="2603819"/>
    <lineage>
        <taxon>Bacteria</taxon>
        <taxon>Pseudomonadati</taxon>
        <taxon>Pseudomonadota</taxon>
        <taxon>Alphaproteobacteria</taxon>
        <taxon>Rhodobacterales</taxon>
        <taxon>Roseobacteraceae</taxon>
        <taxon>Maritimibacter</taxon>
    </lineage>
</organism>
<keyword evidence="1" id="KW-0812">Transmembrane</keyword>
<sequence length="174" mass="17418">MTDIGQVQDSKPKPSVGRFVGIVAVFVALGPPVGALAVTLLLAGLGLGSGLAADGWLDQGRFAVGVMLLGIVFGLPISYIVGTAPAALVGLAIASWDARTGNISLYVALGAALVLGVLAALRSAGLVSASEGERAAQIAILLSHMAAAGLCWLLARAIFGRPAVSNTSEMGKNQ</sequence>
<feature type="transmembrane region" description="Helical" evidence="1">
    <location>
        <begin position="103"/>
        <end position="123"/>
    </location>
</feature>
<evidence type="ECO:0000313" key="2">
    <source>
        <dbReference type="EMBL" id="TYB80785.1"/>
    </source>
</evidence>
<comment type="caution">
    <text evidence="2">The sequence shown here is derived from an EMBL/GenBank/DDBJ whole genome shotgun (WGS) entry which is preliminary data.</text>
</comment>
<proteinExistence type="predicted"/>
<accession>A0A5D0RJ05</accession>
<keyword evidence="1" id="KW-0472">Membrane</keyword>
<dbReference type="AlphaFoldDB" id="A0A5D0RJ05"/>
<feature type="transmembrane region" description="Helical" evidence="1">
    <location>
        <begin position="135"/>
        <end position="155"/>
    </location>
</feature>
<protein>
    <submittedName>
        <fullName evidence="2">Uncharacterized protein</fullName>
    </submittedName>
</protein>
<evidence type="ECO:0000313" key="3">
    <source>
        <dbReference type="Proteomes" id="UP000322080"/>
    </source>
</evidence>
<keyword evidence="1" id="KW-1133">Transmembrane helix</keyword>
<evidence type="ECO:0000256" key="1">
    <source>
        <dbReference type="SAM" id="Phobius"/>
    </source>
</evidence>
<gene>
    <name evidence="2" type="ORF">FVF75_12100</name>
</gene>
<keyword evidence="3" id="KW-1185">Reference proteome</keyword>
<name>A0A5D0RJ05_9RHOB</name>